<proteinExistence type="predicted"/>
<evidence type="ECO:0000256" key="1">
    <source>
        <dbReference type="SAM" id="MobiDB-lite"/>
    </source>
</evidence>
<gene>
    <name evidence="2" type="ORF">K505DRAFT_74852</name>
</gene>
<organism evidence="2 3">
    <name type="scientific">Melanomma pulvis-pyrius CBS 109.77</name>
    <dbReference type="NCBI Taxonomy" id="1314802"/>
    <lineage>
        <taxon>Eukaryota</taxon>
        <taxon>Fungi</taxon>
        <taxon>Dikarya</taxon>
        <taxon>Ascomycota</taxon>
        <taxon>Pezizomycotina</taxon>
        <taxon>Dothideomycetes</taxon>
        <taxon>Pleosporomycetidae</taxon>
        <taxon>Pleosporales</taxon>
        <taxon>Melanommataceae</taxon>
        <taxon>Melanomma</taxon>
    </lineage>
</organism>
<feature type="region of interest" description="Disordered" evidence="1">
    <location>
        <begin position="108"/>
        <end position="131"/>
    </location>
</feature>
<sequence length="224" mass="25237">MTVIKTRGKKRNDENALVCRRILDRSDPSRPSYSGLRITIVPICRRHKWHSSRRPHQPSQAHHQQHEPPRISCRPYPRRVSNPDQSRHPISTRRFWISIDALDASTKSVLHSHDRPEKGARPVGTLGNPPSDFWVKDNGRREEGFTTLLEGGDVAGILHTTARDQPAAPGYLRKRPPYHAILAGHWLPSSGRKGWYRRLGSRGWTCPRNIASGSGGLGVWLVGG</sequence>
<feature type="compositionally biased region" description="Basic and acidic residues" evidence="1">
    <location>
        <begin position="111"/>
        <end position="120"/>
    </location>
</feature>
<evidence type="ECO:0000313" key="2">
    <source>
        <dbReference type="EMBL" id="KAF2790868.1"/>
    </source>
</evidence>
<accession>A0A6A6X3R4</accession>
<evidence type="ECO:0000313" key="3">
    <source>
        <dbReference type="Proteomes" id="UP000799757"/>
    </source>
</evidence>
<dbReference type="AlphaFoldDB" id="A0A6A6X3R4"/>
<protein>
    <submittedName>
        <fullName evidence="2">Uncharacterized protein</fullName>
    </submittedName>
</protein>
<name>A0A6A6X3R4_9PLEO</name>
<dbReference type="Proteomes" id="UP000799757">
    <property type="component" value="Unassembled WGS sequence"/>
</dbReference>
<dbReference type="EMBL" id="MU002050">
    <property type="protein sequence ID" value="KAF2790868.1"/>
    <property type="molecule type" value="Genomic_DNA"/>
</dbReference>
<reference evidence="2" key="1">
    <citation type="journal article" date="2020" name="Stud. Mycol.">
        <title>101 Dothideomycetes genomes: a test case for predicting lifestyles and emergence of pathogens.</title>
        <authorList>
            <person name="Haridas S."/>
            <person name="Albert R."/>
            <person name="Binder M."/>
            <person name="Bloem J."/>
            <person name="Labutti K."/>
            <person name="Salamov A."/>
            <person name="Andreopoulos B."/>
            <person name="Baker S."/>
            <person name="Barry K."/>
            <person name="Bills G."/>
            <person name="Bluhm B."/>
            <person name="Cannon C."/>
            <person name="Castanera R."/>
            <person name="Culley D."/>
            <person name="Daum C."/>
            <person name="Ezra D."/>
            <person name="Gonzalez J."/>
            <person name="Henrissat B."/>
            <person name="Kuo A."/>
            <person name="Liang C."/>
            <person name="Lipzen A."/>
            <person name="Lutzoni F."/>
            <person name="Magnuson J."/>
            <person name="Mondo S."/>
            <person name="Nolan M."/>
            <person name="Ohm R."/>
            <person name="Pangilinan J."/>
            <person name="Park H.-J."/>
            <person name="Ramirez L."/>
            <person name="Alfaro M."/>
            <person name="Sun H."/>
            <person name="Tritt A."/>
            <person name="Yoshinaga Y."/>
            <person name="Zwiers L.-H."/>
            <person name="Turgeon B."/>
            <person name="Goodwin S."/>
            <person name="Spatafora J."/>
            <person name="Crous P."/>
            <person name="Grigoriev I."/>
        </authorList>
    </citation>
    <scope>NUCLEOTIDE SEQUENCE</scope>
    <source>
        <strain evidence="2">CBS 109.77</strain>
    </source>
</reference>
<feature type="region of interest" description="Disordered" evidence="1">
    <location>
        <begin position="49"/>
        <end position="88"/>
    </location>
</feature>
<keyword evidence="3" id="KW-1185">Reference proteome</keyword>